<comment type="caution">
    <text evidence="2">The sequence shown here is derived from an EMBL/GenBank/DDBJ whole genome shotgun (WGS) entry which is preliminary data.</text>
</comment>
<keyword evidence="3" id="KW-1185">Reference proteome</keyword>
<evidence type="ECO:0000313" key="3">
    <source>
        <dbReference type="Proteomes" id="UP000479710"/>
    </source>
</evidence>
<protein>
    <submittedName>
        <fullName evidence="2">Uncharacterized protein</fullName>
    </submittedName>
</protein>
<reference evidence="2 3" key="1">
    <citation type="submission" date="2019-11" db="EMBL/GenBank/DDBJ databases">
        <title>Whole genome sequence of Oryza granulata.</title>
        <authorList>
            <person name="Li W."/>
        </authorList>
    </citation>
    <scope>NUCLEOTIDE SEQUENCE [LARGE SCALE GENOMIC DNA]</scope>
    <source>
        <strain evidence="3">cv. Menghai</strain>
        <tissue evidence="2">Leaf</tissue>
    </source>
</reference>
<organism evidence="2 3">
    <name type="scientific">Oryza meyeriana var. granulata</name>
    <dbReference type="NCBI Taxonomy" id="110450"/>
    <lineage>
        <taxon>Eukaryota</taxon>
        <taxon>Viridiplantae</taxon>
        <taxon>Streptophyta</taxon>
        <taxon>Embryophyta</taxon>
        <taxon>Tracheophyta</taxon>
        <taxon>Spermatophyta</taxon>
        <taxon>Magnoliopsida</taxon>
        <taxon>Liliopsida</taxon>
        <taxon>Poales</taxon>
        <taxon>Poaceae</taxon>
        <taxon>BOP clade</taxon>
        <taxon>Oryzoideae</taxon>
        <taxon>Oryzeae</taxon>
        <taxon>Oryzinae</taxon>
        <taxon>Oryza</taxon>
        <taxon>Oryza meyeriana</taxon>
    </lineage>
</organism>
<dbReference type="AlphaFoldDB" id="A0A6G1D980"/>
<sequence>MGAAAGAEQEAEQRLPERPAALGLLRTLELGLGGDNSWWQLGCHDRRRRLLLVSCSAASPEKEECRGEDGERRCEDDKLGDS</sequence>
<accession>A0A6G1D980</accession>
<evidence type="ECO:0000313" key="2">
    <source>
        <dbReference type="EMBL" id="KAF0909288.1"/>
    </source>
</evidence>
<feature type="region of interest" description="Disordered" evidence="1">
    <location>
        <begin position="62"/>
        <end position="82"/>
    </location>
</feature>
<proteinExistence type="predicted"/>
<name>A0A6G1D980_9ORYZ</name>
<dbReference type="Proteomes" id="UP000479710">
    <property type="component" value="Unassembled WGS sequence"/>
</dbReference>
<gene>
    <name evidence="2" type="ORF">E2562_033603</name>
</gene>
<dbReference type="EMBL" id="SPHZ02000007">
    <property type="protein sequence ID" value="KAF0909288.1"/>
    <property type="molecule type" value="Genomic_DNA"/>
</dbReference>
<evidence type="ECO:0000256" key="1">
    <source>
        <dbReference type="SAM" id="MobiDB-lite"/>
    </source>
</evidence>